<dbReference type="InterPro" id="IPR011055">
    <property type="entry name" value="Dup_hybrid_motif"/>
</dbReference>
<dbReference type="InterPro" id="IPR016047">
    <property type="entry name" value="M23ase_b-sheet_dom"/>
</dbReference>
<proteinExistence type="predicted"/>
<dbReference type="EMBL" id="VSSQ01003516">
    <property type="protein sequence ID" value="MPM21075.1"/>
    <property type="molecule type" value="Genomic_DNA"/>
</dbReference>
<feature type="transmembrane region" description="Helical" evidence="1">
    <location>
        <begin position="14"/>
        <end position="35"/>
    </location>
</feature>
<evidence type="ECO:0000259" key="2">
    <source>
        <dbReference type="Pfam" id="PF01551"/>
    </source>
</evidence>
<keyword evidence="1" id="KW-0472">Membrane</keyword>
<keyword evidence="1" id="KW-1133">Transmembrane helix</keyword>
<dbReference type="Pfam" id="PF01551">
    <property type="entry name" value="Peptidase_M23"/>
    <property type="match status" value="1"/>
</dbReference>
<dbReference type="GO" id="GO:0004222">
    <property type="term" value="F:metalloendopeptidase activity"/>
    <property type="evidence" value="ECO:0007669"/>
    <property type="project" value="TreeGrafter"/>
</dbReference>
<protein>
    <recommendedName>
        <fullName evidence="2">M23ase beta-sheet core domain-containing protein</fullName>
    </recommendedName>
</protein>
<dbReference type="InterPro" id="IPR050570">
    <property type="entry name" value="Cell_wall_metabolism_enzyme"/>
</dbReference>
<sequence>MNKPNMPKTVLGGAGFYIVLLLSLAIVGASGYAILFHGGSTARTDPDVSTAAPDADLFDDLDPNGPSLEILEPETLKVPDQGVPVQAPVQMPAVEVDDTPVKPTAPSLIVWPLRGAVVSAFSVDALSFDKTMGDWRTHAGVDLAAEVGTQVMAASAGKVTSVEDNPLMGTTVVIEHDGGYVTTYANLQAVPTVKAGDMVSAGQIIGAVGSTAIAEAALPSHLHFAVEKNGDAVDPQVFLKD</sequence>
<comment type="caution">
    <text evidence="3">The sequence shown here is derived from an EMBL/GenBank/DDBJ whole genome shotgun (WGS) entry which is preliminary data.</text>
</comment>
<accession>A0A644XY00</accession>
<organism evidence="3">
    <name type="scientific">bioreactor metagenome</name>
    <dbReference type="NCBI Taxonomy" id="1076179"/>
    <lineage>
        <taxon>unclassified sequences</taxon>
        <taxon>metagenomes</taxon>
        <taxon>ecological metagenomes</taxon>
    </lineage>
</organism>
<dbReference type="Gene3D" id="2.70.70.10">
    <property type="entry name" value="Glucose Permease (Domain IIA)"/>
    <property type="match status" value="1"/>
</dbReference>
<evidence type="ECO:0000256" key="1">
    <source>
        <dbReference type="SAM" id="Phobius"/>
    </source>
</evidence>
<dbReference type="SUPFAM" id="SSF51261">
    <property type="entry name" value="Duplicated hybrid motif"/>
    <property type="match status" value="1"/>
</dbReference>
<name>A0A644XY00_9ZZZZ</name>
<reference evidence="3" key="1">
    <citation type="submission" date="2019-08" db="EMBL/GenBank/DDBJ databases">
        <authorList>
            <person name="Kucharzyk K."/>
            <person name="Murdoch R.W."/>
            <person name="Higgins S."/>
            <person name="Loffler F."/>
        </authorList>
    </citation>
    <scope>NUCLEOTIDE SEQUENCE</scope>
</reference>
<dbReference type="AlphaFoldDB" id="A0A644XY00"/>
<dbReference type="CDD" id="cd12797">
    <property type="entry name" value="M23_peptidase"/>
    <property type="match status" value="1"/>
</dbReference>
<gene>
    <name evidence="3" type="ORF">SDC9_67518</name>
</gene>
<evidence type="ECO:0000313" key="3">
    <source>
        <dbReference type="EMBL" id="MPM21075.1"/>
    </source>
</evidence>
<feature type="domain" description="M23ase beta-sheet core" evidence="2">
    <location>
        <begin position="137"/>
        <end position="235"/>
    </location>
</feature>
<keyword evidence="1" id="KW-0812">Transmembrane</keyword>
<dbReference type="PANTHER" id="PTHR21666">
    <property type="entry name" value="PEPTIDASE-RELATED"/>
    <property type="match status" value="1"/>
</dbReference>
<dbReference type="PANTHER" id="PTHR21666:SF270">
    <property type="entry name" value="MUREIN HYDROLASE ACTIVATOR ENVC"/>
    <property type="match status" value="1"/>
</dbReference>